<feature type="transmembrane region" description="Helical" evidence="4">
    <location>
        <begin position="50"/>
        <end position="74"/>
    </location>
</feature>
<evidence type="ECO:0000256" key="3">
    <source>
        <dbReference type="ARBA" id="ARBA00023136"/>
    </source>
</evidence>
<keyword evidence="1 4" id="KW-0812">Transmembrane</keyword>
<feature type="transmembrane region" description="Helical" evidence="4">
    <location>
        <begin position="361"/>
        <end position="386"/>
    </location>
</feature>
<proteinExistence type="predicted"/>
<organism evidence="5 6">
    <name type="scientific">Prevotella veroralis F0319</name>
    <dbReference type="NCBI Taxonomy" id="649761"/>
    <lineage>
        <taxon>Bacteria</taxon>
        <taxon>Pseudomonadati</taxon>
        <taxon>Bacteroidota</taxon>
        <taxon>Bacteroidia</taxon>
        <taxon>Bacteroidales</taxon>
        <taxon>Prevotellaceae</taxon>
        <taxon>Prevotella</taxon>
    </lineage>
</organism>
<dbReference type="SUPFAM" id="SSF103473">
    <property type="entry name" value="MFS general substrate transporter"/>
    <property type="match status" value="1"/>
</dbReference>
<dbReference type="Gene3D" id="1.20.1250.20">
    <property type="entry name" value="MFS general substrate transporter like domains"/>
    <property type="match status" value="1"/>
</dbReference>
<comment type="caution">
    <text evidence="5">The sequence shown here is derived from an EMBL/GenBank/DDBJ whole genome shotgun (WGS) entry which is preliminary data.</text>
</comment>
<dbReference type="OrthoDB" id="1067151at2"/>
<dbReference type="PANTHER" id="PTHR23531:SF1">
    <property type="entry name" value="QUINOLENE RESISTANCE PROTEIN NORA"/>
    <property type="match status" value="1"/>
</dbReference>
<feature type="transmembrane region" description="Helical" evidence="4">
    <location>
        <begin position="180"/>
        <end position="201"/>
    </location>
</feature>
<feature type="transmembrane region" description="Helical" evidence="4">
    <location>
        <begin position="222"/>
        <end position="241"/>
    </location>
</feature>
<evidence type="ECO:0000313" key="5">
    <source>
        <dbReference type="EMBL" id="EEX18113.1"/>
    </source>
</evidence>
<dbReference type="Proteomes" id="UP000003327">
    <property type="component" value="Unassembled WGS sequence"/>
</dbReference>
<keyword evidence="6" id="KW-1185">Reference proteome</keyword>
<dbReference type="EMBL" id="ACVA01000047">
    <property type="protein sequence ID" value="EEX18113.1"/>
    <property type="molecule type" value="Genomic_DNA"/>
</dbReference>
<keyword evidence="3 4" id="KW-0472">Membrane</keyword>
<feature type="transmembrane region" description="Helical" evidence="4">
    <location>
        <begin position="152"/>
        <end position="174"/>
    </location>
</feature>
<reference evidence="5 6" key="1">
    <citation type="submission" date="2009-09" db="EMBL/GenBank/DDBJ databases">
        <authorList>
            <person name="Weinstock G."/>
            <person name="Sodergren E."/>
            <person name="Clifton S."/>
            <person name="Fulton L."/>
            <person name="Fulton B."/>
            <person name="Courtney L."/>
            <person name="Fronick C."/>
            <person name="Harrison M."/>
            <person name="Strong C."/>
            <person name="Farmer C."/>
            <person name="Delahaunty K."/>
            <person name="Markovic C."/>
            <person name="Hall O."/>
            <person name="Minx P."/>
            <person name="Tomlinson C."/>
            <person name="Mitreva M."/>
            <person name="Nelson J."/>
            <person name="Hou S."/>
            <person name="Wollam A."/>
            <person name="Pepin K.H."/>
            <person name="Johnson M."/>
            <person name="Bhonagiri V."/>
            <person name="Nash W.E."/>
            <person name="Warren W."/>
            <person name="Chinwalla A."/>
            <person name="Mardis E.R."/>
            <person name="Wilson R.K."/>
        </authorList>
    </citation>
    <scope>NUCLEOTIDE SEQUENCE [LARGE SCALE GENOMIC DNA]</scope>
    <source>
        <strain evidence="5 6">F0319</strain>
    </source>
</reference>
<feature type="transmembrane region" description="Helical" evidence="4">
    <location>
        <begin position="81"/>
        <end position="101"/>
    </location>
</feature>
<evidence type="ECO:0000256" key="1">
    <source>
        <dbReference type="ARBA" id="ARBA00022692"/>
    </source>
</evidence>
<dbReference type="STRING" id="649761.HMPREF0973_01898"/>
<dbReference type="InterPro" id="IPR052714">
    <property type="entry name" value="MFS_Exporter"/>
</dbReference>
<evidence type="ECO:0000256" key="4">
    <source>
        <dbReference type="SAM" id="Phobius"/>
    </source>
</evidence>
<feature type="transmembrane region" description="Helical" evidence="4">
    <location>
        <begin position="273"/>
        <end position="291"/>
    </location>
</feature>
<keyword evidence="2 4" id="KW-1133">Transmembrane helix</keyword>
<feature type="transmembrane region" description="Helical" evidence="4">
    <location>
        <begin position="17"/>
        <end position="38"/>
    </location>
</feature>
<gene>
    <name evidence="5" type="ORF">HMPREF0973_01898</name>
</gene>
<feature type="transmembrane region" description="Helical" evidence="4">
    <location>
        <begin position="336"/>
        <end position="355"/>
    </location>
</feature>
<feature type="transmembrane region" description="Helical" evidence="4">
    <location>
        <begin position="247"/>
        <end position="266"/>
    </location>
</feature>
<dbReference type="Pfam" id="PF07690">
    <property type="entry name" value="MFS_1"/>
    <property type="match status" value="1"/>
</dbReference>
<sequence length="391" mass="44047">MDTQNTPIHVRLWDKHFWTLAISNLLLVMSTYMLIPIIPMQLKNDGYTMSQMVIVLGIFFVGIYLFGNISAYLVQRYRRKMVFLISTLLLLAVTGVSYYLATKPNLNIDYTILVGLRFIQGAFYGLSQLVLLSTLVIDDVEAVHRTEANYAVTWFGRFALALGPLSGLLVYQYMNFGSVLLLSCGCILLSFLLVSFVGFPFRLPSEDLCKFSFDRFLLKGSHWLFINTVLITFVVGLLLTIEQSPRFYGFVMLGFIFALIAERFAFSNADLRSEAVTGMLFMGGAVLLMLTRNQSNVSYIAPVLTGFGVGVIGSRFLLFFIKLAGHCQRGTSQSTFLLSWETGIGLGLVASYAMLSCERTLVLWTCLIALAVSLIFYTMFVHNWYVKHKNR</sequence>
<dbReference type="HOGENOM" id="CLU_001265_10_13_10"/>
<dbReference type="PANTHER" id="PTHR23531">
    <property type="entry name" value="QUINOLENE RESISTANCE PROTEIN NORA"/>
    <property type="match status" value="1"/>
</dbReference>
<feature type="transmembrane region" description="Helical" evidence="4">
    <location>
        <begin position="297"/>
        <end position="324"/>
    </location>
</feature>
<dbReference type="RefSeq" id="WP_004383578.1">
    <property type="nucleotide sequence ID" value="NZ_GG698714.1"/>
</dbReference>
<dbReference type="GO" id="GO:0022857">
    <property type="term" value="F:transmembrane transporter activity"/>
    <property type="evidence" value="ECO:0007669"/>
    <property type="project" value="InterPro"/>
</dbReference>
<evidence type="ECO:0000313" key="6">
    <source>
        <dbReference type="Proteomes" id="UP000003327"/>
    </source>
</evidence>
<dbReference type="eggNOG" id="COG2814">
    <property type="taxonomic scope" value="Bacteria"/>
</dbReference>
<accession>C9MQJ8</accession>
<protein>
    <submittedName>
        <fullName evidence="5">Transporter, major facilitator family protein</fullName>
    </submittedName>
</protein>
<evidence type="ECO:0000256" key="2">
    <source>
        <dbReference type="ARBA" id="ARBA00022989"/>
    </source>
</evidence>
<dbReference type="InterPro" id="IPR011701">
    <property type="entry name" value="MFS"/>
</dbReference>
<name>C9MQJ8_9BACT</name>
<dbReference type="AlphaFoldDB" id="C9MQJ8"/>
<dbReference type="InterPro" id="IPR036259">
    <property type="entry name" value="MFS_trans_sf"/>
</dbReference>